<organism evidence="1 2">
    <name type="scientific">Calothrix parasitica NIES-267</name>
    <dbReference type="NCBI Taxonomy" id="1973488"/>
    <lineage>
        <taxon>Bacteria</taxon>
        <taxon>Bacillati</taxon>
        <taxon>Cyanobacteriota</taxon>
        <taxon>Cyanophyceae</taxon>
        <taxon>Nostocales</taxon>
        <taxon>Calotrichaceae</taxon>
        <taxon>Calothrix</taxon>
    </lineage>
</organism>
<evidence type="ECO:0000313" key="1">
    <source>
        <dbReference type="EMBL" id="BAY86727.1"/>
    </source>
</evidence>
<accession>A0A1Z4LZV7</accession>
<dbReference type="AlphaFoldDB" id="A0A1Z4LZV7"/>
<gene>
    <name evidence="1" type="ORF">NIES267_62380</name>
</gene>
<sequence>MFKKSYFIVAFLLFVIFVGIGDSFLPEPMKSASSNTRKTINDSLIGLFPERESKLKPHERTRKAIEEAEKGK</sequence>
<reference evidence="1 2" key="1">
    <citation type="submission" date="2017-06" db="EMBL/GenBank/DDBJ databases">
        <title>Genome sequencing of cyanobaciteial culture collection at National Institute for Environmental Studies (NIES).</title>
        <authorList>
            <person name="Hirose Y."/>
            <person name="Shimura Y."/>
            <person name="Fujisawa T."/>
            <person name="Nakamura Y."/>
            <person name="Kawachi M."/>
        </authorList>
    </citation>
    <scope>NUCLEOTIDE SEQUENCE [LARGE SCALE GENOMIC DNA]</scope>
    <source>
        <strain evidence="1 2">NIES-267</strain>
    </source>
</reference>
<evidence type="ECO:0000313" key="2">
    <source>
        <dbReference type="Proteomes" id="UP000218418"/>
    </source>
</evidence>
<protein>
    <submittedName>
        <fullName evidence="1">Uncharacterized protein</fullName>
    </submittedName>
</protein>
<keyword evidence="2" id="KW-1185">Reference proteome</keyword>
<name>A0A1Z4LZV7_9CYAN</name>
<dbReference type="OrthoDB" id="468366at2"/>
<proteinExistence type="predicted"/>
<dbReference type="EMBL" id="AP018227">
    <property type="protein sequence ID" value="BAY86727.1"/>
    <property type="molecule type" value="Genomic_DNA"/>
</dbReference>
<dbReference type="Proteomes" id="UP000218418">
    <property type="component" value="Chromosome"/>
</dbReference>